<dbReference type="InterPro" id="IPR049945">
    <property type="entry name" value="AAA_22"/>
</dbReference>
<dbReference type="SUPFAM" id="SSF46894">
    <property type="entry name" value="C-terminal effector domain of the bipartite response regulators"/>
    <property type="match status" value="1"/>
</dbReference>
<dbReference type="GO" id="GO:0016887">
    <property type="term" value="F:ATP hydrolysis activity"/>
    <property type="evidence" value="ECO:0007669"/>
    <property type="project" value="InterPro"/>
</dbReference>
<dbReference type="AlphaFoldDB" id="A0A6G9YSI8"/>
<dbReference type="SMART" id="SM00862">
    <property type="entry name" value="Trans_reg_C"/>
    <property type="match status" value="1"/>
</dbReference>
<dbReference type="GO" id="GO:0006355">
    <property type="term" value="P:regulation of DNA-templated transcription"/>
    <property type="evidence" value="ECO:0007669"/>
    <property type="project" value="InterPro"/>
</dbReference>
<feature type="domain" description="Bacterial transcriptional activator" evidence="5">
    <location>
        <begin position="95"/>
        <end position="240"/>
    </location>
</feature>
<dbReference type="SUPFAM" id="SSF48452">
    <property type="entry name" value="TPR-like"/>
    <property type="match status" value="2"/>
</dbReference>
<evidence type="ECO:0000256" key="3">
    <source>
        <dbReference type="SAM" id="MobiDB-lite"/>
    </source>
</evidence>
<dbReference type="Pfam" id="PF25872">
    <property type="entry name" value="HTH_77"/>
    <property type="match status" value="1"/>
</dbReference>
<dbReference type="PANTHER" id="PTHR47691:SF3">
    <property type="entry name" value="HTH-TYPE TRANSCRIPTIONAL REGULATOR RV0890C-RELATED"/>
    <property type="match status" value="1"/>
</dbReference>
<dbReference type="PANTHER" id="PTHR47691">
    <property type="entry name" value="REGULATOR-RELATED"/>
    <property type="match status" value="1"/>
</dbReference>
<evidence type="ECO:0000256" key="1">
    <source>
        <dbReference type="ARBA" id="ARBA00005820"/>
    </source>
</evidence>
<name>A0A6G9YSI8_9NOCA</name>
<comment type="similarity">
    <text evidence="1">Belongs to the AfsR/DnrI/RedD regulatory family.</text>
</comment>
<evidence type="ECO:0000259" key="4">
    <source>
        <dbReference type="SMART" id="SM00862"/>
    </source>
</evidence>
<gene>
    <name evidence="6" type="ORF">F5544_40185</name>
</gene>
<dbReference type="CDD" id="cd15831">
    <property type="entry name" value="BTAD"/>
    <property type="match status" value="1"/>
</dbReference>
<dbReference type="InterPro" id="IPR058852">
    <property type="entry name" value="HTH_77"/>
</dbReference>
<dbReference type="InterPro" id="IPR011990">
    <property type="entry name" value="TPR-like_helical_dom_sf"/>
</dbReference>
<keyword evidence="7" id="KW-1185">Reference proteome</keyword>
<dbReference type="SUPFAM" id="SSF52540">
    <property type="entry name" value="P-loop containing nucleoside triphosphate hydrolases"/>
    <property type="match status" value="1"/>
</dbReference>
<dbReference type="InterPro" id="IPR027417">
    <property type="entry name" value="P-loop_NTPase"/>
</dbReference>
<evidence type="ECO:0000313" key="6">
    <source>
        <dbReference type="EMBL" id="QIS15853.1"/>
    </source>
</evidence>
<organism evidence="6 7">
    <name type="scientific">Nocardia arthritidis</name>
    <dbReference type="NCBI Taxonomy" id="228602"/>
    <lineage>
        <taxon>Bacteria</taxon>
        <taxon>Bacillati</taxon>
        <taxon>Actinomycetota</taxon>
        <taxon>Actinomycetes</taxon>
        <taxon>Mycobacteriales</taxon>
        <taxon>Nocardiaceae</taxon>
        <taxon>Nocardia</taxon>
    </lineage>
</organism>
<dbReference type="Proteomes" id="UP000503540">
    <property type="component" value="Chromosome"/>
</dbReference>
<dbReference type="InterPro" id="IPR036388">
    <property type="entry name" value="WH-like_DNA-bd_sf"/>
</dbReference>
<dbReference type="InterPro" id="IPR001867">
    <property type="entry name" value="OmpR/PhoB-type_DNA-bd"/>
</dbReference>
<dbReference type="Pfam" id="PF03704">
    <property type="entry name" value="BTAD"/>
    <property type="match status" value="1"/>
</dbReference>
<dbReference type="SMART" id="SM01043">
    <property type="entry name" value="BTAD"/>
    <property type="match status" value="1"/>
</dbReference>
<feature type="compositionally biased region" description="Polar residues" evidence="3">
    <location>
        <begin position="256"/>
        <end position="268"/>
    </location>
</feature>
<reference evidence="6 7" key="1">
    <citation type="journal article" date="2019" name="ACS Chem. Biol.">
        <title>Identification and Mobilization of a Cryptic Antibiotic Biosynthesis Gene Locus from a Human-Pathogenic Nocardia Isolate.</title>
        <authorList>
            <person name="Herisse M."/>
            <person name="Ishida K."/>
            <person name="Porter J.L."/>
            <person name="Howden B."/>
            <person name="Hertweck C."/>
            <person name="Stinear T.P."/>
            <person name="Pidot S.J."/>
        </authorList>
    </citation>
    <scope>NUCLEOTIDE SEQUENCE [LARGE SCALE GENOMIC DNA]</scope>
    <source>
        <strain evidence="6 7">AUSMDU00012717</strain>
    </source>
</reference>
<evidence type="ECO:0000313" key="7">
    <source>
        <dbReference type="Proteomes" id="UP000503540"/>
    </source>
</evidence>
<dbReference type="KEGG" id="nah:F5544_40185"/>
<dbReference type="GO" id="GO:0000160">
    <property type="term" value="P:phosphorelay signal transduction system"/>
    <property type="evidence" value="ECO:0007669"/>
    <property type="project" value="InterPro"/>
</dbReference>
<dbReference type="Gene3D" id="1.25.40.10">
    <property type="entry name" value="Tetratricopeptide repeat domain"/>
    <property type="match status" value="3"/>
</dbReference>
<evidence type="ECO:0000256" key="2">
    <source>
        <dbReference type="ARBA" id="ARBA00023125"/>
    </source>
</evidence>
<dbReference type="InterPro" id="IPR016032">
    <property type="entry name" value="Sig_transdc_resp-reg_C-effctor"/>
</dbReference>
<sequence>MSVDVLGLGPVQVWAEGRAVAIDRPLERAVLVRLALADGVPVPDARLAEDLWGAEIERPVQRLRVVVSRLRSTLGPHADVVARTPAGYRTAAVVTDLRAAESAAQRMHAARRGGDLAAVRAAARESVANWRGDALADLRAIPFAMAEGERLDDWRLQLTVAGLTADLELGAAGEVLAELSGLVTRHPLHEQLSVLLALALYRTGRQGDALDRLARLRRALADELGVDPSPDTAALEARILDHDPALHPPRTIISGGESNSATTESGQVSEPALGAPDTVFLGRSREIATLTTRLAKVGPTTVTGVAGSGKSRLAVELARAAAASGRSVVFVELAPLAKPQDVAPAVLAALESGGLLDDSVDPADPLAAIAAALGAGSPKVTAAHAPPLLVLDNVEHVIDAATGIVGAATGSSILLTSQSSLPIPGETVYPLGPLERGVAVELFAERAGVRGLLTAAERDDVVHICAAVDWLPLGIELAAGLTRAMTISQVAKRIDDRVRLLVGGARDAGGGRHTSLRVALDWSYELLADRERTVLRRFGIFAGGCTLEAAEAVLPGADLDVGDIAPALADLVNRSLVTVQSDGGAKRFALLETVRDYSLARLAEAGEIERLRASQLEWCRNLVETAETTAGATSADAVAAVFAEWPNILAALENAPGTPRAAEGLRLALAMHVPWLARARFAEACRHFAALVEVPDLAPAELAQGLCHYGFHLLMAGDLDSAAEQLARAAVLAEPLDDLELAQTVRYYQGIIDIERAALRSGIDHLRLGERLADRETQASSFADALGSALLYSGDAAAALAAYRRSIEVDKAYDNEHGLSRGFSNEARALLELGEFATALSVLERSDYYARRLDDRQILPLNDLIRAGVAAAEGQLDAAESYCRAAYAHEGDASGMARVELADVLIAKGELDEAQRLLTEFVAEAKGIPLLAAHTVRVTLLRARGAVAAADELAAQLRTECATTGFGWRRYVDRLTRDR</sequence>
<protein>
    <submittedName>
        <fullName evidence="6">Tetratricopeptide repeat protein</fullName>
    </submittedName>
</protein>
<keyword evidence="2" id="KW-0238">DNA-binding</keyword>
<dbReference type="EMBL" id="CP046172">
    <property type="protein sequence ID" value="QIS15853.1"/>
    <property type="molecule type" value="Genomic_DNA"/>
</dbReference>
<evidence type="ECO:0000259" key="5">
    <source>
        <dbReference type="SMART" id="SM01043"/>
    </source>
</evidence>
<dbReference type="Pfam" id="PF13401">
    <property type="entry name" value="AAA_22"/>
    <property type="match status" value="1"/>
</dbReference>
<dbReference type="Gene3D" id="1.10.10.10">
    <property type="entry name" value="Winged helix-like DNA-binding domain superfamily/Winged helix DNA-binding domain"/>
    <property type="match status" value="1"/>
</dbReference>
<feature type="region of interest" description="Disordered" evidence="3">
    <location>
        <begin position="245"/>
        <end position="275"/>
    </location>
</feature>
<proteinExistence type="inferred from homology"/>
<accession>A0A6G9YSI8</accession>
<dbReference type="InterPro" id="IPR005158">
    <property type="entry name" value="BTAD"/>
</dbReference>
<dbReference type="Gene3D" id="3.40.50.300">
    <property type="entry name" value="P-loop containing nucleotide triphosphate hydrolases"/>
    <property type="match status" value="1"/>
</dbReference>
<feature type="domain" description="OmpR/PhoB-type" evidence="4">
    <location>
        <begin position="17"/>
        <end position="90"/>
    </location>
</feature>
<dbReference type="GO" id="GO:0003677">
    <property type="term" value="F:DNA binding"/>
    <property type="evidence" value="ECO:0007669"/>
    <property type="project" value="UniProtKB-KW"/>
</dbReference>